<keyword evidence="1" id="KW-0732">Signal</keyword>
<dbReference type="EMBL" id="CP010552">
    <property type="protein sequence ID" value="ALE52748.1"/>
    <property type="molecule type" value="Genomic_DNA"/>
</dbReference>
<dbReference type="STRING" id="1705394.SP60_05730"/>
<reference evidence="2 3" key="1">
    <citation type="journal article" date="2015" name="Genome Announc.">
        <title>Genome Sequence of 'Candidatus Thioglobus autotrophica' Strain EF1, a Chemoautotroph from the SUP05 Clade of Marine Gammaproteobacteria.</title>
        <authorList>
            <person name="Shah V."/>
            <person name="Morris R.M."/>
        </authorList>
    </citation>
    <scope>NUCLEOTIDE SEQUENCE [LARGE SCALE GENOMIC DNA]</scope>
    <source>
        <strain evidence="2 3">EF1</strain>
    </source>
</reference>
<evidence type="ECO:0000313" key="2">
    <source>
        <dbReference type="EMBL" id="ALE52748.1"/>
    </source>
</evidence>
<accession>A0A0M5LKZ8</accession>
<feature type="chain" id="PRO_5005805067" description="DUF3108 domain-containing protein" evidence="1">
    <location>
        <begin position="19"/>
        <end position="238"/>
    </location>
</feature>
<dbReference type="RefSeq" id="WP_053951716.1">
    <property type="nucleotide sequence ID" value="NZ_CP010552.1"/>
</dbReference>
<organism evidence="2 3">
    <name type="scientific">Candidatus Thioglobus autotrophicus</name>
    <dbReference type="NCBI Taxonomy" id="1705394"/>
    <lineage>
        <taxon>Bacteria</taxon>
        <taxon>Pseudomonadati</taxon>
        <taxon>Pseudomonadota</taxon>
        <taxon>Gammaproteobacteria</taxon>
        <taxon>Candidatus Pseudothioglobaceae</taxon>
        <taxon>Candidatus Thioglobus</taxon>
    </lineage>
</organism>
<keyword evidence="3" id="KW-1185">Reference proteome</keyword>
<name>A0A0M5LKZ8_9GAMM</name>
<feature type="signal peptide" evidence="1">
    <location>
        <begin position="1"/>
        <end position="18"/>
    </location>
</feature>
<evidence type="ECO:0008006" key="4">
    <source>
        <dbReference type="Google" id="ProtNLM"/>
    </source>
</evidence>
<protein>
    <recommendedName>
        <fullName evidence="4">DUF3108 domain-containing protein</fullName>
    </recommendedName>
</protein>
<proteinExistence type="predicted"/>
<evidence type="ECO:0000313" key="3">
    <source>
        <dbReference type="Proteomes" id="UP000058020"/>
    </source>
</evidence>
<dbReference type="OrthoDB" id="6007799at2"/>
<dbReference type="KEGG" id="tho:SP60_05730"/>
<dbReference type="AlphaFoldDB" id="A0A0M5LKZ8"/>
<evidence type="ECO:0000256" key="1">
    <source>
        <dbReference type="SAM" id="SignalP"/>
    </source>
</evidence>
<dbReference type="Proteomes" id="UP000058020">
    <property type="component" value="Chromosome"/>
</dbReference>
<gene>
    <name evidence="2" type="ORF">SP60_05730</name>
</gene>
<sequence>MSIKTTLLLIISIISANAQTLEPHIAKYQLSINGLKIAEEVRTLHQLDDQYFYTANAKTTGIAALVKKYSVTASSTFSINQMGVDGVNYQIMELEDSKVKENYSIDMNAKHLRVVSNLTKTQPTVRTWKSEPGTIVDPLSLFLALAHNLKYAPDQTEFHYQVANGKSVEQQYYKKTGLQPISLNQQQLSAIKIEKIGKGDRLEAYFLPEYQYLPISIKQVKNGRDYHYQITNYQPNTL</sequence>